<dbReference type="GO" id="GO:0004672">
    <property type="term" value="F:protein kinase activity"/>
    <property type="evidence" value="ECO:0007669"/>
    <property type="project" value="InterPro"/>
</dbReference>
<dbReference type="PANTHER" id="PTHR38248">
    <property type="entry name" value="FUNK1 6"/>
    <property type="match status" value="1"/>
</dbReference>
<protein>
    <recommendedName>
        <fullName evidence="1">Protein kinase domain-containing protein</fullName>
    </recommendedName>
</protein>
<dbReference type="InterPro" id="IPR040976">
    <property type="entry name" value="Pkinase_fungal"/>
</dbReference>
<dbReference type="OrthoDB" id="3271139at2759"/>
<sequence>MIQCDSDDFMSQYMPFVPAERVVDESVRLLQNKDLLNERGDDWRWVDGDERKRFQFLVRVSDALRELKLPGRTASCQLVQSPDNYMDSQKPGADFKINAGYALISSSSSQVSAELTSDDTAVTVEYALNLADQKQNWNQLLSGVLYIMNGDPRRMQMFSLSIEHNMMTVWFFSRSHPCMSASFDMRKNNRRCIQVFIAFMFASREELGYDETVQLISTDREWHYGYKVGDRFYRSTRSVFQHHDTRIIGRGTRVWEVVRVKHFDDPTPLDDRSYALKDVWFDEGARTEREIQEALFRDLDLVAQRIDDSDPDIIHVLNGFDEETRAVLRTCVVKRELYSKYFLTINHDWTGPTSKPRAAHAVAVPGVFGVQPSPPVASVPGSDSTRTDPTPMVERAFVPRYQYRVVFDEVGEALHYVDNISVVLSAVQDCLFALQLLFLAGWVHRDISTGNLLWWNGRGLLADLEYAKKFEPSTGGSADPKTGTAFFMAVEIQKQMLIYEPPQPAFISFAEDMANLTAKKKPDPRPLTSVVVHNYEHDLESMFWVLLWIYMARLPHPPVMSELEQYAHSKYEDRTHGMLVDGAESTQAPDSVGPSETQQTGIPLHVLQVIGGIFQNHSGCSDLRYNVIARAGVYSEHISPIFKTDHELVARVFQILVRALRAGYETRKFDIENAATYSPLYATFRQAIQALQAHYEEHRDTYRPLLVYKARETIPPIGRAKPARSAVP</sequence>
<dbReference type="Proteomes" id="UP000320762">
    <property type="component" value="Unassembled WGS sequence"/>
</dbReference>
<keyword evidence="3" id="KW-1185">Reference proteome</keyword>
<reference evidence="2 3" key="1">
    <citation type="journal article" date="2019" name="New Phytol.">
        <title>Comparative genomics reveals unique wood-decay strategies and fruiting body development in the Schizophyllaceae.</title>
        <authorList>
            <person name="Almasi E."/>
            <person name="Sahu N."/>
            <person name="Krizsan K."/>
            <person name="Balint B."/>
            <person name="Kovacs G.M."/>
            <person name="Kiss B."/>
            <person name="Cseklye J."/>
            <person name="Drula E."/>
            <person name="Henrissat B."/>
            <person name="Nagy I."/>
            <person name="Chovatia M."/>
            <person name="Adam C."/>
            <person name="LaButti K."/>
            <person name="Lipzen A."/>
            <person name="Riley R."/>
            <person name="Grigoriev I.V."/>
            <person name="Nagy L.G."/>
        </authorList>
    </citation>
    <scope>NUCLEOTIDE SEQUENCE [LARGE SCALE GENOMIC DNA]</scope>
    <source>
        <strain evidence="2 3">NL-1724</strain>
    </source>
</reference>
<evidence type="ECO:0000259" key="1">
    <source>
        <dbReference type="PROSITE" id="PS50011"/>
    </source>
</evidence>
<proteinExistence type="predicted"/>
<dbReference type="PANTHER" id="PTHR38248:SF2">
    <property type="entry name" value="FUNK1 11"/>
    <property type="match status" value="1"/>
</dbReference>
<organism evidence="2 3">
    <name type="scientific">Schizophyllum amplum</name>
    <dbReference type="NCBI Taxonomy" id="97359"/>
    <lineage>
        <taxon>Eukaryota</taxon>
        <taxon>Fungi</taxon>
        <taxon>Dikarya</taxon>
        <taxon>Basidiomycota</taxon>
        <taxon>Agaricomycotina</taxon>
        <taxon>Agaricomycetes</taxon>
        <taxon>Agaricomycetidae</taxon>
        <taxon>Agaricales</taxon>
        <taxon>Schizophyllaceae</taxon>
        <taxon>Schizophyllum</taxon>
    </lineage>
</organism>
<dbReference type="PROSITE" id="PS50011">
    <property type="entry name" value="PROTEIN_KINASE_DOM"/>
    <property type="match status" value="1"/>
</dbReference>
<evidence type="ECO:0000313" key="2">
    <source>
        <dbReference type="EMBL" id="TRM63106.1"/>
    </source>
</evidence>
<dbReference type="EMBL" id="VDMD01000010">
    <property type="protein sequence ID" value="TRM63106.1"/>
    <property type="molecule type" value="Genomic_DNA"/>
</dbReference>
<dbReference type="AlphaFoldDB" id="A0A550CEI7"/>
<comment type="caution">
    <text evidence="2">The sequence shown here is derived from an EMBL/GenBank/DDBJ whole genome shotgun (WGS) entry which is preliminary data.</text>
</comment>
<evidence type="ECO:0000313" key="3">
    <source>
        <dbReference type="Proteomes" id="UP000320762"/>
    </source>
</evidence>
<dbReference type="Gene3D" id="1.10.510.10">
    <property type="entry name" value="Transferase(Phosphotransferase) domain 1"/>
    <property type="match status" value="1"/>
</dbReference>
<dbReference type="InterPro" id="IPR000719">
    <property type="entry name" value="Prot_kinase_dom"/>
</dbReference>
<accession>A0A550CEI7</accession>
<name>A0A550CEI7_9AGAR</name>
<dbReference type="Pfam" id="PF17667">
    <property type="entry name" value="Pkinase_fungal"/>
    <property type="match status" value="1"/>
</dbReference>
<gene>
    <name evidence="2" type="ORF">BD626DRAFT_569160</name>
</gene>
<dbReference type="SUPFAM" id="SSF56112">
    <property type="entry name" value="Protein kinase-like (PK-like)"/>
    <property type="match status" value="1"/>
</dbReference>
<dbReference type="GO" id="GO:0005524">
    <property type="term" value="F:ATP binding"/>
    <property type="evidence" value="ECO:0007669"/>
    <property type="project" value="InterPro"/>
</dbReference>
<dbReference type="InterPro" id="IPR011009">
    <property type="entry name" value="Kinase-like_dom_sf"/>
</dbReference>
<feature type="domain" description="Protein kinase" evidence="1">
    <location>
        <begin position="240"/>
        <end position="681"/>
    </location>
</feature>